<dbReference type="Gene3D" id="3.40.190.10">
    <property type="entry name" value="Periplasmic binding protein-like II"/>
    <property type="match status" value="2"/>
</dbReference>
<name>A0A1M5X3W2_9CLOT</name>
<dbReference type="OrthoDB" id="9815602at2"/>
<dbReference type="Proteomes" id="UP000184447">
    <property type="component" value="Unassembled WGS sequence"/>
</dbReference>
<evidence type="ECO:0000313" key="2">
    <source>
        <dbReference type="EMBL" id="SHH94520.1"/>
    </source>
</evidence>
<reference evidence="2 3" key="1">
    <citation type="submission" date="2016-11" db="EMBL/GenBank/DDBJ databases">
        <authorList>
            <person name="Jaros S."/>
            <person name="Januszkiewicz K."/>
            <person name="Wedrychowicz H."/>
        </authorList>
    </citation>
    <scope>NUCLEOTIDE SEQUENCE [LARGE SCALE GENOMIC DNA]</scope>
    <source>
        <strain evidence="2 3">DSM 8605</strain>
    </source>
</reference>
<sequence>MAAANTAQFGISYQEAVTFARLEEAPVVCIAAIIQHNTSGFASIKEKGKGKRHSCYFRVLGV</sequence>
<feature type="domain" description="SsuA/THI5-like" evidence="1">
    <location>
        <begin position="2"/>
        <end position="48"/>
    </location>
</feature>
<protein>
    <submittedName>
        <fullName evidence="2">NMT1/THI5 like</fullName>
    </submittedName>
</protein>
<gene>
    <name evidence="2" type="ORF">SAMN02745207_03329</name>
</gene>
<organism evidence="2 3">
    <name type="scientific">Clostridium grantii DSM 8605</name>
    <dbReference type="NCBI Taxonomy" id="1121316"/>
    <lineage>
        <taxon>Bacteria</taxon>
        <taxon>Bacillati</taxon>
        <taxon>Bacillota</taxon>
        <taxon>Clostridia</taxon>
        <taxon>Eubacteriales</taxon>
        <taxon>Clostridiaceae</taxon>
        <taxon>Clostridium</taxon>
    </lineage>
</organism>
<dbReference type="STRING" id="1121316.SAMN02745207_03329"/>
<dbReference type="Pfam" id="PF09084">
    <property type="entry name" value="NMT1"/>
    <property type="match status" value="1"/>
</dbReference>
<dbReference type="EMBL" id="FQXM01000023">
    <property type="protein sequence ID" value="SHH94520.1"/>
    <property type="molecule type" value="Genomic_DNA"/>
</dbReference>
<evidence type="ECO:0000313" key="3">
    <source>
        <dbReference type="Proteomes" id="UP000184447"/>
    </source>
</evidence>
<accession>A0A1M5X3W2</accession>
<dbReference type="AlphaFoldDB" id="A0A1M5X3W2"/>
<dbReference type="InterPro" id="IPR015168">
    <property type="entry name" value="SsuA/THI5"/>
</dbReference>
<keyword evidence="3" id="KW-1185">Reference proteome</keyword>
<evidence type="ECO:0000259" key="1">
    <source>
        <dbReference type="Pfam" id="PF09084"/>
    </source>
</evidence>
<proteinExistence type="predicted"/>